<keyword evidence="4" id="KW-1185">Reference proteome</keyword>
<dbReference type="InterPro" id="IPR036047">
    <property type="entry name" value="F-box-like_dom_sf"/>
</dbReference>
<dbReference type="InterPro" id="IPR001810">
    <property type="entry name" value="F-box_dom"/>
</dbReference>
<proteinExistence type="predicted"/>
<dbReference type="AlphaFoldDB" id="A0A067LIT3"/>
<evidence type="ECO:0000259" key="2">
    <source>
        <dbReference type="PROSITE" id="PS50181"/>
    </source>
</evidence>
<evidence type="ECO:0000313" key="3">
    <source>
        <dbReference type="EMBL" id="KDP44550.1"/>
    </source>
</evidence>
<dbReference type="PANTHER" id="PTHR47602">
    <property type="entry name" value="F-BOX PROTEIN SKIP22"/>
    <property type="match status" value="1"/>
</dbReference>
<dbReference type="PROSITE" id="PS50181">
    <property type="entry name" value="FBOX"/>
    <property type="match status" value="1"/>
</dbReference>
<dbReference type="STRING" id="180498.A0A067LIT3"/>
<reference evidence="3 4" key="1">
    <citation type="journal article" date="2014" name="PLoS ONE">
        <title>Global Analysis of Gene Expression Profiles in Physic Nut (Jatropha curcas L.) Seedlings Exposed to Salt Stress.</title>
        <authorList>
            <person name="Zhang L."/>
            <person name="Zhang C."/>
            <person name="Wu P."/>
            <person name="Chen Y."/>
            <person name="Li M."/>
            <person name="Jiang H."/>
            <person name="Wu G."/>
        </authorList>
    </citation>
    <scope>NUCLEOTIDE SEQUENCE [LARGE SCALE GENOMIC DNA]</scope>
    <source>
        <strain evidence="4">cv. GZQX0401</strain>
        <tissue evidence="3">Young leaves</tissue>
    </source>
</reference>
<feature type="domain" description="F-box" evidence="2">
    <location>
        <begin position="243"/>
        <end position="289"/>
    </location>
</feature>
<dbReference type="Gene3D" id="1.20.1280.50">
    <property type="match status" value="1"/>
</dbReference>
<feature type="region of interest" description="Disordered" evidence="1">
    <location>
        <begin position="30"/>
        <end position="57"/>
    </location>
</feature>
<feature type="compositionally biased region" description="Acidic residues" evidence="1">
    <location>
        <begin position="44"/>
        <end position="55"/>
    </location>
</feature>
<dbReference type="EMBL" id="KK914251">
    <property type="protein sequence ID" value="KDP44550.1"/>
    <property type="molecule type" value="Genomic_DNA"/>
</dbReference>
<dbReference type="PANTHER" id="PTHR47602:SF2">
    <property type="entry name" value="F-BOX PROTEIN SKIP22"/>
    <property type="match status" value="1"/>
</dbReference>
<dbReference type="OrthoDB" id="101791at2759"/>
<name>A0A067LIT3_JATCU</name>
<feature type="compositionally biased region" description="Polar residues" evidence="1">
    <location>
        <begin position="30"/>
        <end position="39"/>
    </location>
</feature>
<organism evidence="3 4">
    <name type="scientific">Jatropha curcas</name>
    <name type="common">Barbados nut</name>
    <dbReference type="NCBI Taxonomy" id="180498"/>
    <lineage>
        <taxon>Eukaryota</taxon>
        <taxon>Viridiplantae</taxon>
        <taxon>Streptophyta</taxon>
        <taxon>Embryophyta</taxon>
        <taxon>Tracheophyta</taxon>
        <taxon>Spermatophyta</taxon>
        <taxon>Magnoliopsida</taxon>
        <taxon>eudicotyledons</taxon>
        <taxon>Gunneridae</taxon>
        <taxon>Pentapetalae</taxon>
        <taxon>rosids</taxon>
        <taxon>fabids</taxon>
        <taxon>Malpighiales</taxon>
        <taxon>Euphorbiaceae</taxon>
        <taxon>Crotonoideae</taxon>
        <taxon>Jatropheae</taxon>
        <taxon>Jatropha</taxon>
    </lineage>
</organism>
<dbReference type="Proteomes" id="UP000027138">
    <property type="component" value="Unassembled WGS sequence"/>
</dbReference>
<dbReference type="Gene3D" id="3.40.1000.30">
    <property type="match status" value="1"/>
</dbReference>
<evidence type="ECO:0000256" key="1">
    <source>
        <dbReference type="SAM" id="MobiDB-lite"/>
    </source>
</evidence>
<sequence length="335" mass="38063">MPVKDAESVRGATTSETENLIQDLSVQQQSNLGGDASNTHIEETMESPDGIDIDTESSNANGKRIFEPYFLQSVLREELGEIVTDNKLLFVAIHAIFVEFGFVGIDSVSGLRVDLFRFLEEQSSMSFTTSVNYTVPELLANDNVTESVVLNFQTLGGFVIVYGSLTKGQSLVHKLRLNKCRFVPSISLIWVNSLKSDNVNESYDSFIMSNPETEIFNLWKLVRDELAYPLLIDLCEKAVLDLPPCLMRLPADLKLKILESLSGVGIARMACMCKEMSCLSSNNDLWKQKYAEEFGTEPEMQGLVNWKEKFVSSWVRRRRRKRLFRPRGLPFRHYY</sequence>
<dbReference type="SUPFAM" id="SSF81383">
    <property type="entry name" value="F-box domain"/>
    <property type="match status" value="1"/>
</dbReference>
<dbReference type="CDD" id="cd22165">
    <property type="entry name" value="F-box_AtSKIP22-like"/>
    <property type="match status" value="1"/>
</dbReference>
<gene>
    <name evidence="3" type="ORF">JCGZ_16383</name>
</gene>
<accession>A0A067LIT3</accession>
<evidence type="ECO:0000313" key="4">
    <source>
        <dbReference type="Proteomes" id="UP000027138"/>
    </source>
</evidence>
<protein>
    <recommendedName>
        <fullName evidence="2">F-box domain-containing protein</fullName>
    </recommendedName>
</protein>